<dbReference type="AlphaFoldDB" id="A0A7Y0Q1J1"/>
<dbReference type="GO" id="GO:0016829">
    <property type="term" value="F:lyase activity"/>
    <property type="evidence" value="ECO:0007669"/>
    <property type="project" value="UniProtKB-KW"/>
</dbReference>
<dbReference type="RefSeq" id="WP_169096676.1">
    <property type="nucleotide sequence ID" value="NZ_JABBVZ010000007.1"/>
</dbReference>
<evidence type="ECO:0000259" key="4">
    <source>
        <dbReference type="Pfam" id="PF20629"/>
    </source>
</evidence>
<dbReference type="Proteomes" id="UP000533476">
    <property type="component" value="Unassembled WGS sequence"/>
</dbReference>
<dbReference type="InterPro" id="IPR052172">
    <property type="entry name" value="UxaA_altronate/galactarate_dh"/>
</dbReference>
<dbReference type="GO" id="GO:0019698">
    <property type="term" value="P:D-galacturonate catabolic process"/>
    <property type="evidence" value="ECO:0007669"/>
    <property type="project" value="TreeGrafter"/>
</dbReference>
<sequence length="389" mass="41329">MDAIKEFWGYWRDDGRVGTRNHVLILPLSPAVSTSASWVQQAVPGTVSVELHQDIHPSVSGYPLAIRTLAGWVDHPNVYATVLLALSQDDPVVRDLLPQLGHHVRYRLVSLEGEGGRRAAQEAARQVAQDYLTASKSLERQPAPLSQLILATECGGSDACSGLSANPSLGFASDRLVEAGGTSILAETTELIGAEHILAARATSPSVDDAIWETVRHAERAAMRMGVDFRGGQPAPGNIAGGITTIEEKSLGCVHKGGNSPVAGVIDYAERPRMRGLVIMDTPGHDVMQFVGMAAGGAQVMVFTTGRGTPTGAAIAPVIKVSTRTALKRQLPDLIDFNAGSIIDGVQTREQVGWALFRKILSVANGERVAAEILGHREFGIFQGWGAEA</sequence>
<evidence type="ECO:0000259" key="3">
    <source>
        <dbReference type="Pfam" id="PF04295"/>
    </source>
</evidence>
<keyword evidence="6" id="KW-1185">Reference proteome</keyword>
<evidence type="ECO:0000313" key="5">
    <source>
        <dbReference type="EMBL" id="NMP21380.1"/>
    </source>
</evidence>
<evidence type="ECO:0000256" key="1">
    <source>
        <dbReference type="ARBA" id="ARBA00010986"/>
    </source>
</evidence>
<feature type="domain" description="D-galactarate/Altronate dehydratase second" evidence="3">
    <location>
        <begin position="9"/>
        <end position="132"/>
    </location>
</feature>
<proteinExistence type="inferred from homology"/>
<comment type="similarity">
    <text evidence="1">Belongs to the UxaA family.</text>
</comment>
<evidence type="ECO:0000256" key="2">
    <source>
        <dbReference type="ARBA" id="ARBA00023239"/>
    </source>
</evidence>
<keyword evidence="2" id="KW-0456">Lyase</keyword>
<dbReference type="GO" id="GO:0016787">
    <property type="term" value="F:hydrolase activity"/>
    <property type="evidence" value="ECO:0007669"/>
    <property type="project" value="UniProtKB-KW"/>
</dbReference>
<feature type="domain" description="D-galactarate/Altronate dehydratase C-terminal" evidence="4">
    <location>
        <begin position="145"/>
        <end position="383"/>
    </location>
</feature>
<name>A0A7Y0Q1J1_9FIRM</name>
<dbReference type="InterPro" id="IPR048332">
    <property type="entry name" value="GD_AH_C"/>
</dbReference>
<dbReference type="PANTHER" id="PTHR30536">
    <property type="entry name" value="ALTRONATE/GALACTARATE DEHYDRATASE"/>
    <property type="match status" value="1"/>
</dbReference>
<keyword evidence="5" id="KW-0378">Hydrolase</keyword>
<evidence type="ECO:0000313" key="6">
    <source>
        <dbReference type="Proteomes" id="UP000533476"/>
    </source>
</evidence>
<comment type="caution">
    <text evidence="5">The sequence shown here is derived from an EMBL/GenBank/DDBJ whole genome shotgun (WGS) entry which is preliminary data.</text>
</comment>
<dbReference type="InterPro" id="IPR007392">
    <property type="entry name" value="GD_AH_second"/>
</dbReference>
<organism evidence="5 6">
    <name type="scientific">Sulfobacillus harzensis</name>
    <dbReference type="NCBI Taxonomy" id="2729629"/>
    <lineage>
        <taxon>Bacteria</taxon>
        <taxon>Bacillati</taxon>
        <taxon>Bacillota</taxon>
        <taxon>Clostridia</taxon>
        <taxon>Eubacteriales</taxon>
        <taxon>Clostridiales Family XVII. Incertae Sedis</taxon>
        <taxon>Sulfobacillus</taxon>
    </lineage>
</organism>
<reference evidence="5 6" key="1">
    <citation type="submission" date="2020-04" db="EMBL/GenBank/DDBJ databases">
        <authorList>
            <person name="Zhang R."/>
            <person name="Schippers A."/>
        </authorList>
    </citation>
    <scope>NUCLEOTIDE SEQUENCE [LARGE SCALE GENOMIC DNA]</scope>
    <source>
        <strain evidence="5 6">DSM 109850</strain>
    </source>
</reference>
<gene>
    <name evidence="5" type="ORF">HIJ39_03285</name>
</gene>
<protein>
    <submittedName>
        <fullName evidence="5">UxaA family hydrolase</fullName>
    </submittedName>
</protein>
<dbReference type="PANTHER" id="PTHR30536:SF5">
    <property type="entry name" value="ALTRONATE DEHYDRATASE"/>
    <property type="match status" value="1"/>
</dbReference>
<dbReference type="Pfam" id="PF04295">
    <property type="entry name" value="GD_AH_second"/>
    <property type="match status" value="1"/>
</dbReference>
<dbReference type="EMBL" id="JABBVZ010000007">
    <property type="protein sequence ID" value="NMP21380.1"/>
    <property type="molecule type" value="Genomic_DNA"/>
</dbReference>
<accession>A0A7Y0Q1J1</accession>
<dbReference type="Pfam" id="PF20629">
    <property type="entry name" value="GD_AH_C"/>
    <property type="match status" value="1"/>
</dbReference>